<organism evidence="4 5">
    <name type="scientific">Plenodomus tracheiphilus IPT5</name>
    <dbReference type="NCBI Taxonomy" id="1408161"/>
    <lineage>
        <taxon>Eukaryota</taxon>
        <taxon>Fungi</taxon>
        <taxon>Dikarya</taxon>
        <taxon>Ascomycota</taxon>
        <taxon>Pezizomycotina</taxon>
        <taxon>Dothideomycetes</taxon>
        <taxon>Pleosporomycetidae</taxon>
        <taxon>Pleosporales</taxon>
        <taxon>Pleosporineae</taxon>
        <taxon>Leptosphaeriaceae</taxon>
        <taxon>Plenodomus</taxon>
    </lineage>
</organism>
<dbReference type="CDD" id="cd06257">
    <property type="entry name" value="DnaJ"/>
    <property type="match status" value="1"/>
</dbReference>
<dbReference type="Pfam" id="PF00226">
    <property type="entry name" value="DnaJ"/>
    <property type="match status" value="1"/>
</dbReference>
<feature type="region of interest" description="Disordered" evidence="2">
    <location>
        <begin position="206"/>
        <end position="241"/>
    </location>
</feature>
<keyword evidence="5" id="KW-1185">Reference proteome</keyword>
<dbReference type="PANTHER" id="PTHR44145">
    <property type="entry name" value="DNAJ HOMOLOG SUBFAMILY A MEMBER 3, MITOCHONDRIAL"/>
    <property type="match status" value="1"/>
</dbReference>
<sequence length="315" mass="35284">MPPRPPFLLRHLATPSKQWTCPSCATRTLPHLPRLRPRMRAPRRRTPDYAQTSSFHSTHPLRGSNPPTHYETLQLTLSASAAEIKRQFYTLSKKHHPDRNQNDPEASTRFVAISEAYHVLSAPEKRAQYDATLQSAQPSSWGGRSTGSPRGEGYPQGSYSSASFGSRPASGLNKKRSTFRGPPPSFYKSGGYGEFGAKRSEYAYQATPDGKEERAGQESYGEYGGFGPGQQRHGKQVPHFDDKRHKETHDNVYAHIWARRRQMRKTVRSDEEYARGDVLVNFLAVSGIIGVIGATAKMFGDRQEAREHAMRNEGA</sequence>
<feature type="region of interest" description="Disordered" evidence="2">
    <location>
        <begin position="131"/>
        <end position="191"/>
    </location>
</feature>
<feature type="region of interest" description="Disordered" evidence="2">
    <location>
        <begin position="32"/>
        <end position="69"/>
    </location>
</feature>
<dbReference type="EMBL" id="MU006336">
    <property type="protein sequence ID" value="KAF2846326.1"/>
    <property type="molecule type" value="Genomic_DNA"/>
</dbReference>
<dbReference type="SUPFAM" id="SSF46565">
    <property type="entry name" value="Chaperone J-domain"/>
    <property type="match status" value="1"/>
</dbReference>
<evidence type="ECO:0000256" key="1">
    <source>
        <dbReference type="ARBA" id="ARBA00023186"/>
    </source>
</evidence>
<protein>
    <submittedName>
        <fullName evidence="4">DnaJ-domain-containing protein</fullName>
    </submittedName>
</protein>
<dbReference type="SMART" id="SM00271">
    <property type="entry name" value="DnaJ"/>
    <property type="match status" value="1"/>
</dbReference>
<gene>
    <name evidence="4" type="ORF">T440DRAFT_405907</name>
</gene>
<proteinExistence type="predicted"/>
<dbReference type="InterPro" id="IPR036869">
    <property type="entry name" value="J_dom_sf"/>
</dbReference>
<dbReference type="InterPro" id="IPR001623">
    <property type="entry name" value="DnaJ_domain"/>
</dbReference>
<feature type="compositionally biased region" description="Polar residues" evidence="2">
    <location>
        <begin position="131"/>
        <end position="148"/>
    </location>
</feature>
<evidence type="ECO:0000313" key="4">
    <source>
        <dbReference type="EMBL" id="KAF2846326.1"/>
    </source>
</evidence>
<keyword evidence="1" id="KW-0143">Chaperone</keyword>
<evidence type="ECO:0000313" key="5">
    <source>
        <dbReference type="Proteomes" id="UP000799423"/>
    </source>
</evidence>
<reference evidence="4" key="1">
    <citation type="submission" date="2020-01" db="EMBL/GenBank/DDBJ databases">
        <authorList>
            <consortium name="DOE Joint Genome Institute"/>
            <person name="Haridas S."/>
            <person name="Albert R."/>
            <person name="Binder M."/>
            <person name="Bloem J."/>
            <person name="Labutti K."/>
            <person name="Salamov A."/>
            <person name="Andreopoulos B."/>
            <person name="Baker S.E."/>
            <person name="Barry K."/>
            <person name="Bills G."/>
            <person name="Bluhm B.H."/>
            <person name="Cannon C."/>
            <person name="Castanera R."/>
            <person name="Culley D.E."/>
            <person name="Daum C."/>
            <person name="Ezra D."/>
            <person name="Gonzalez J.B."/>
            <person name="Henrissat B."/>
            <person name="Kuo A."/>
            <person name="Liang C."/>
            <person name="Lipzen A."/>
            <person name="Lutzoni F."/>
            <person name="Magnuson J."/>
            <person name="Mondo S."/>
            <person name="Nolan M."/>
            <person name="Ohm R."/>
            <person name="Pangilinan J."/>
            <person name="Park H.-J."/>
            <person name="Ramirez L."/>
            <person name="Alfaro M."/>
            <person name="Sun H."/>
            <person name="Tritt A."/>
            <person name="Yoshinaga Y."/>
            <person name="Zwiers L.-H."/>
            <person name="Turgeon B.G."/>
            <person name="Goodwin S.B."/>
            <person name="Spatafora J.W."/>
            <person name="Crous P.W."/>
            <person name="Grigoriev I.V."/>
        </authorList>
    </citation>
    <scope>NUCLEOTIDE SEQUENCE</scope>
    <source>
        <strain evidence="4">IPT5</strain>
    </source>
</reference>
<dbReference type="Gene3D" id="1.10.287.110">
    <property type="entry name" value="DnaJ domain"/>
    <property type="match status" value="1"/>
</dbReference>
<accession>A0A6A7ASN1</accession>
<evidence type="ECO:0000259" key="3">
    <source>
        <dbReference type="PROSITE" id="PS50076"/>
    </source>
</evidence>
<dbReference type="Proteomes" id="UP000799423">
    <property type="component" value="Unassembled WGS sequence"/>
</dbReference>
<dbReference type="OrthoDB" id="10250354at2759"/>
<feature type="domain" description="J" evidence="3">
    <location>
        <begin position="68"/>
        <end position="133"/>
    </location>
</feature>
<dbReference type="PROSITE" id="PS50076">
    <property type="entry name" value="DNAJ_2"/>
    <property type="match status" value="1"/>
</dbReference>
<name>A0A6A7ASN1_9PLEO</name>
<dbReference type="InterPro" id="IPR051938">
    <property type="entry name" value="Apopto_cytoskel_mod"/>
</dbReference>
<dbReference type="AlphaFoldDB" id="A0A6A7ASN1"/>
<dbReference type="PRINTS" id="PR00625">
    <property type="entry name" value="JDOMAIN"/>
</dbReference>
<evidence type="ECO:0000256" key="2">
    <source>
        <dbReference type="SAM" id="MobiDB-lite"/>
    </source>
</evidence>
<dbReference type="PANTHER" id="PTHR44145:SF3">
    <property type="entry name" value="DNAJ HOMOLOG SUBFAMILY A MEMBER 3, MITOCHONDRIAL"/>
    <property type="match status" value="1"/>
</dbReference>
<feature type="compositionally biased region" description="Basic residues" evidence="2">
    <location>
        <begin position="33"/>
        <end position="44"/>
    </location>
</feature>